<dbReference type="PANTHER" id="PTHR42715">
    <property type="entry name" value="BETA-GLUCOSIDASE"/>
    <property type="match status" value="1"/>
</dbReference>
<dbReference type="SUPFAM" id="SSF52279">
    <property type="entry name" value="Beta-D-glucan exohydrolase, C-terminal domain"/>
    <property type="match status" value="1"/>
</dbReference>
<keyword evidence="12" id="KW-0326">Glycosidase</keyword>
<dbReference type="GO" id="GO:0030245">
    <property type="term" value="P:cellulose catabolic process"/>
    <property type="evidence" value="ECO:0007669"/>
    <property type="project" value="UniProtKB-KW"/>
</dbReference>
<dbReference type="RefSeq" id="XP_001558147.2">
    <property type="nucleotide sequence ID" value="XM_001558097.2"/>
</dbReference>
<keyword evidence="9" id="KW-0136">Cellulose degradation</keyword>
<reference evidence="16 17" key="2">
    <citation type="journal article" date="2012" name="Eukaryot. Cell">
        <title>Genome update of Botrytis cinerea strains B05.10 and T4.</title>
        <authorList>
            <person name="Staats M."/>
            <person name="van Kan J.A."/>
        </authorList>
    </citation>
    <scope>NUCLEOTIDE SEQUENCE [LARGE SCALE GENOMIC DNA]</scope>
    <source>
        <strain evidence="16 17">B05.10</strain>
    </source>
</reference>
<dbReference type="FunFam" id="2.60.40.10:FF:000757">
    <property type="entry name" value="Beta-glucosidase G"/>
    <property type="match status" value="1"/>
</dbReference>
<evidence type="ECO:0000256" key="9">
    <source>
        <dbReference type="ARBA" id="ARBA00023001"/>
    </source>
</evidence>
<comment type="catalytic activity">
    <reaction evidence="1">
        <text>Hydrolysis of terminal, non-reducing beta-D-glucosyl residues with release of beta-D-glucose.</text>
        <dbReference type="EC" id="3.2.1.21"/>
    </reaction>
</comment>
<evidence type="ECO:0000256" key="8">
    <source>
        <dbReference type="ARBA" id="ARBA00022801"/>
    </source>
</evidence>
<dbReference type="Gene3D" id="2.60.40.10">
    <property type="entry name" value="Immunoglobulins"/>
    <property type="match status" value="1"/>
</dbReference>
<organism evidence="16 17">
    <name type="scientific">Botryotinia fuckeliana (strain B05.10)</name>
    <name type="common">Noble rot fungus</name>
    <name type="synonym">Botrytis cinerea</name>
    <dbReference type="NCBI Taxonomy" id="332648"/>
    <lineage>
        <taxon>Eukaryota</taxon>
        <taxon>Fungi</taxon>
        <taxon>Dikarya</taxon>
        <taxon>Ascomycota</taxon>
        <taxon>Pezizomycotina</taxon>
        <taxon>Leotiomycetes</taxon>
        <taxon>Helotiales</taxon>
        <taxon>Sclerotiniaceae</taxon>
        <taxon>Botrytis</taxon>
    </lineage>
</organism>
<dbReference type="SMART" id="SM01217">
    <property type="entry name" value="Fn3_like"/>
    <property type="match status" value="1"/>
</dbReference>
<dbReference type="InterPro" id="IPR001764">
    <property type="entry name" value="Glyco_hydro_3_N"/>
</dbReference>
<evidence type="ECO:0000256" key="3">
    <source>
        <dbReference type="ARBA" id="ARBA00004987"/>
    </source>
</evidence>
<dbReference type="Gene3D" id="3.20.20.300">
    <property type="entry name" value="Glycoside hydrolase, family 3, N-terminal domain"/>
    <property type="match status" value="1"/>
</dbReference>
<keyword evidence="17" id="KW-1185">Reference proteome</keyword>
<dbReference type="PRINTS" id="PR00133">
    <property type="entry name" value="GLHYDRLASE3"/>
</dbReference>
<evidence type="ECO:0000256" key="2">
    <source>
        <dbReference type="ARBA" id="ARBA00004613"/>
    </source>
</evidence>
<dbReference type="GeneID" id="5438756"/>
<dbReference type="KEGG" id="bfu:BCIN_12g02830"/>
<dbReference type="SUPFAM" id="SSF51445">
    <property type="entry name" value="(Trans)glycosidases"/>
    <property type="match status" value="1"/>
</dbReference>
<evidence type="ECO:0000259" key="15">
    <source>
        <dbReference type="SMART" id="SM01217"/>
    </source>
</evidence>
<dbReference type="PANTHER" id="PTHR42715:SF14">
    <property type="entry name" value="BETA-GLUCOSIDASE D-RELATED"/>
    <property type="match status" value="1"/>
</dbReference>
<keyword evidence="13" id="KW-0624">Polysaccharide degradation</keyword>
<comment type="pathway">
    <text evidence="3">Glycan metabolism; cellulose degradation.</text>
</comment>
<dbReference type="GO" id="GO:0005576">
    <property type="term" value="C:extracellular region"/>
    <property type="evidence" value="ECO:0007669"/>
    <property type="project" value="UniProtKB-SubCell"/>
</dbReference>
<evidence type="ECO:0000256" key="13">
    <source>
        <dbReference type="ARBA" id="ARBA00023326"/>
    </source>
</evidence>
<dbReference type="Proteomes" id="UP000001798">
    <property type="component" value="Chromosome 12"/>
</dbReference>
<evidence type="ECO:0000256" key="5">
    <source>
        <dbReference type="ARBA" id="ARBA00012744"/>
    </source>
</evidence>
<keyword evidence="8" id="KW-0378">Hydrolase</keyword>
<comment type="subcellular location">
    <subcellularLocation>
        <location evidence="2">Secreted</location>
    </subcellularLocation>
</comment>
<dbReference type="InterPro" id="IPR050288">
    <property type="entry name" value="Cellulose_deg_GH3"/>
</dbReference>
<feature type="domain" description="Fibronectin type III-like" evidence="15">
    <location>
        <begin position="738"/>
        <end position="808"/>
    </location>
</feature>
<dbReference type="InterPro" id="IPR036881">
    <property type="entry name" value="Glyco_hydro_3_C_sf"/>
</dbReference>
<dbReference type="InterPro" id="IPR017853">
    <property type="entry name" value="GH"/>
</dbReference>
<dbReference type="GO" id="GO:0008422">
    <property type="term" value="F:beta-glucosidase activity"/>
    <property type="evidence" value="ECO:0007669"/>
    <property type="project" value="UniProtKB-EC"/>
</dbReference>
<keyword evidence="10" id="KW-0325">Glycoprotein</keyword>
<keyword evidence="14" id="KW-0812">Transmembrane</keyword>
<evidence type="ECO:0000256" key="4">
    <source>
        <dbReference type="ARBA" id="ARBA00005336"/>
    </source>
</evidence>
<proteinExistence type="inferred from homology"/>
<keyword evidence="14" id="KW-0472">Membrane</keyword>
<evidence type="ECO:0000256" key="11">
    <source>
        <dbReference type="ARBA" id="ARBA00023277"/>
    </source>
</evidence>
<dbReference type="InterPro" id="IPR036962">
    <property type="entry name" value="Glyco_hydro_3_N_sf"/>
</dbReference>
<feature type="transmembrane region" description="Helical" evidence="14">
    <location>
        <begin position="12"/>
        <end position="35"/>
    </location>
</feature>
<dbReference type="Gene3D" id="3.40.50.1700">
    <property type="entry name" value="Glycoside hydrolase family 3 C-terminal domain"/>
    <property type="match status" value="1"/>
</dbReference>
<dbReference type="VEuPathDB" id="FungiDB:Bcin12g02830"/>
<evidence type="ECO:0000256" key="10">
    <source>
        <dbReference type="ARBA" id="ARBA00023180"/>
    </source>
</evidence>
<evidence type="ECO:0000313" key="17">
    <source>
        <dbReference type="Proteomes" id="UP000001798"/>
    </source>
</evidence>
<dbReference type="InterPro" id="IPR002772">
    <property type="entry name" value="Glyco_hydro_3_C"/>
</dbReference>
<keyword evidence="7" id="KW-0732">Signal</keyword>
<evidence type="ECO:0000256" key="1">
    <source>
        <dbReference type="ARBA" id="ARBA00000448"/>
    </source>
</evidence>
<accession>A0A384JYN2</accession>
<sequence>MPSDVSACSSSLASFILLFAALYTHSLPLSIFILLPVMRVQNCHIVGAFLLPLTVGATNSSSVEGLLSSNNVDLGAWSAAYSKAQAFIAELSNEDKLNLITGNDIASANWTSLVFLDGTQGPQGYEYVTGWAETSALAHSWDKTMMWNQFKAVAAEFYNKGVQVTNAPTSQPLGRTPWGGRLVETMGQDSYLNGIMFGLGVKAFSETGIIPGGKHFLLNEQETNRQAFGHSDIAPYTSNTDDKTLHETYLAPFYDGVKNGMGAVMCAMTQVNGTLSCENSDLLMHYLKTELGYPGLVFPDQGAQSTAFGSANGGLDFGGSRIWSNATIATGLANGTLSQERLDDMAMRNVMGYYYVNLNNGSQPSHVSSTTYRDVRANHSAIVRENGAASLVLLKNTNNALPLSNPLSIAIFGSHAGPIMAGPNYEFTIDETKMVYEGHLAGGSGSGQTSFPYLITPQHALTTQAREDGTMVRWILNNTYTNTISNGIGGRMSKRQTAVDFGGNGTMSGGGGGGFGGGGPPGLGGGTSLSQDISTYATDAEVCLVFLNAFSGEGVDRTELRNTDQDTLVISVAAECNNTVVIINTVGARLVDTWIENENVTAVVYGGLLGQESGDSIVDVLYGKVNPSGRLSHTIAKNESDYNVEICTTHVCNFTEGNFIDYKYFDAYNVTPRYEFGYGLSYTSFTYSDLATEIINSSALASTYSTGILTVGGKEDLWTEVVSVNVTITNSGSVSGNEVAQLYLEFPAEADEPVRQLRGFEKTRLLAAGEQETLGFALRRRDLSVWDTAAQEWMVVRGTYVVNVGASSRDLRVAGTVTVA</sequence>
<dbReference type="Pfam" id="PF14310">
    <property type="entry name" value="Fn3-like"/>
    <property type="match status" value="1"/>
</dbReference>
<evidence type="ECO:0000256" key="12">
    <source>
        <dbReference type="ARBA" id="ARBA00023295"/>
    </source>
</evidence>
<reference evidence="16 17" key="3">
    <citation type="journal article" date="2017" name="Mol. Plant Pathol.">
        <title>A gapless genome sequence of the fungus Botrytis cinerea.</title>
        <authorList>
            <person name="Van Kan J.A."/>
            <person name="Stassen J.H."/>
            <person name="Mosbach A."/>
            <person name="Van Der Lee T.A."/>
            <person name="Faino L."/>
            <person name="Farmer A.D."/>
            <person name="Papasotiriou D.G."/>
            <person name="Zhou S."/>
            <person name="Seidl M.F."/>
            <person name="Cottam E."/>
            <person name="Edel D."/>
            <person name="Hahn M."/>
            <person name="Schwartz D.C."/>
            <person name="Dietrich R.A."/>
            <person name="Widdison S."/>
            <person name="Scalliet G."/>
        </authorList>
    </citation>
    <scope>NUCLEOTIDE SEQUENCE [LARGE SCALE GENOMIC DNA]</scope>
    <source>
        <strain evidence="16 17">B05.10</strain>
    </source>
</reference>
<dbReference type="EMBL" id="CP009816">
    <property type="protein sequence ID" value="ATZ55716.1"/>
    <property type="molecule type" value="Genomic_DNA"/>
</dbReference>
<gene>
    <name evidence="16" type="ORF">BCIN_12g02830</name>
</gene>
<dbReference type="Pfam" id="PF01915">
    <property type="entry name" value="Glyco_hydro_3_C"/>
    <property type="match status" value="1"/>
</dbReference>
<dbReference type="InterPro" id="IPR013783">
    <property type="entry name" value="Ig-like_fold"/>
</dbReference>
<dbReference type="EC" id="3.2.1.21" evidence="5"/>
<evidence type="ECO:0000256" key="14">
    <source>
        <dbReference type="SAM" id="Phobius"/>
    </source>
</evidence>
<comment type="similarity">
    <text evidence="4">Belongs to the glycosyl hydrolase 3 family.</text>
</comment>
<protein>
    <recommendedName>
        <fullName evidence="5">beta-glucosidase</fullName>
        <ecNumber evidence="5">3.2.1.21</ecNumber>
    </recommendedName>
</protein>
<evidence type="ECO:0000256" key="7">
    <source>
        <dbReference type="ARBA" id="ARBA00022729"/>
    </source>
</evidence>
<keyword evidence="6" id="KW-0964">Secreted</keyword>
<reference evidence="16 17" key="1">
    <citation type="journal article" date="2011" name="PLoS Genet.">
        <title>Genomic analysis of the necrotrophic fungal pathogens Sclerotinia sclerotiorum and Botrytis cinerea.</title>
        <authorList>
            <person name="Amselem J."/>
            <person name="Cuomo C.A."/>
            <person name="van Kan J.A."/>
            <person name="Viaud M."/>
            <person name="Benito E.P."/>
            <person name="Couloux A."/>
            <person name="Coutinho P.M."/>
            <person name="de Vries R.P."/>
            <person name="Dyer P.S."/>
            <person name="Fillinger S."/>
            <person name="Fournier E."/>
            <person name="Gout L."/>
            <person name="Hahn M."/>
            <person name="Kohn L."/>
            <person name="Lapalu N."/>
            <person name="Plummer K.M."/>
            <person name="Pradier J.M."/>
            <person name="Quevillon E."/>
            <person name="Sharon A."/>
            <person name="Simon A."/>
            <person name="ten Have A."/>
            <person name="Tudzynski B."/>
            <person name="Tudzynski P."/>
            <person name="Wincker P."/>
            <person name="Andrew M."/>
            <person name="Anthouard V."/>
            <person name="Beever R.E."/>
            <person name="Beffa R."/>
            <person name="Benoit I."/>
            <person name="Bouzid O."/>
            <person name="Brault B."/>
            <person name="Chen Z."/>
            <person name="Choquer M."/>
            <person name="Collemare J."/>
            <person name="Cotton P."/>
            <person name="Danchin E.G."/>
            <person name="Da Silva C."/>
            <person name="Gautier A."/>
            <person name="Giraud C."/>
            <person name="Giraud T."/>
            <person name="Gonzalez C."/>
            <person name="Grossetete S."/>
            <person name="Guldener U."/>
            <person name="Henrissat B."/>
            <person name="Howlett B.J."/>
            <person name="Kodira C."/>
            <person name="Kretschmer M."/>
            <person name="Lappartient A."/>
            <person name="Leroch M."/>
            <person name="Levis C."/>
            <person name="Mauceli E."/>
            <person name="Neuveglise C."/>
            <person name="Oeser B."/>
            <person name="Pearson M."/>
            <person name="Poulain J."/>
            <person name="Poussereau N."/>
            <person name="Quesneville H."/>
            <person name="Rascle C."/>
            <person name="Schumacher J."/>
            <person name="Segurens B."/>
            <person name="Sexton A."/>
            <person name="Silva E."/>
            <person name="Sirven C."/>
            <person name="Soanes D.M."/>
            <person name="Talbot N.J."/>
            <person name="Templeton M."/>
            <person name="Yandava C."/>
            <person name="Yarden O."/>
            <person name="Zeng Q."/>
            <person name="Rollins J.A."/>
            <person name="Lebrun M.H."/>
            <person name="Dickman M."/>
        </authorList>
    </citation>
    <scope>NUCLEOTIDE SEQUENCE [LARGE SCALE GENOMIC DNA]</scope>
    <source>
        <strain evidence="16 17">B05.10</strain>
    </source>
</reference>
<dbReference type="OrthoDB" id="416222at2759"/>
<dbReference type="InterPro" id="IPR026891">
    <property type="entry name" value="Fn3-like"/>
</dbReference>
<name>A0A384JYN2_BOTFB</name>
<evidence type="ECO:0000313" key="16">
    <source>
        <dbReference type="EMBL" id="ATZ55716.1"/>
    </source>
</evidence>
<dbReference type="AlphaFoldDB" id="A0A384JYN2"/>
<evidence type="ECO:0000256" key="6">
    <source>
        <dbReference type="ARBA" id="ARBA00022525"/>
    </source>
</evidence>
<dbReference type="Pfam" id="PF00933">
    <property type="entry name" value="Glyco_hydro_3"/>
    <property type="match status" value="1"/>
</dbReference>
<keyword evidence="11" id="KW-0119">Carbohydrate metabolism</keyword>
<keyword evidence="14" id="KW-1133">Transmembrane helix</keyword>